<feature type="compositionally biased region" description="Basic and acidic residues" evidence="1">
    <location>
        <begin position="496"/>
        <end position="523"/>
    </location>
</feature>
<feature type="region of interest" description="Disordered" evidence="1">
    <location>
        <begin position="436"/>
        <end position="523"/>
    </location>
</feature>
<feature type="region of interest" description="Disordered" evidence="1">
    <location>
        <begin position="237"/>
        <end position="258"/>
    </location>
</feature>
<feature type="compositionally biased region" description="Basic residues" evidence="1">
    <location>
        <begin position="240"/>
        <end position="249"/>
    </location>
</feature>
<dbReference type="GO" id="GO:0003700">
    <property type="term" value="F:DNA-binding transcription factor activity"/>
    <property type="evidence" value="ECO:0007669"/>
    <property type="project" value="InterPro"/>
</dbReference>
<dbReference type="PROSITE" id="PS00036">
    <property type="entry name" value="BZIP_BASIC"/>
    <property type="match status" value="1"/>
</dbReference>
<dbReference type="EMBL" id="MLKD01000007">
    <property type="protein sequence ID" value="OQE24387.1"/>
    <property type="molecule type" value="Genomic_DNA"/>
</dbReference>
<dbReference type="Gene3D" id="3.30.160.60">
    <property type="entry name" value="Classic Zinc Finger"/>
    <property type="match status" value="1"/>
</dbReference>
<feature type="region of interest" description="Disordered" evidence="1">
    <location>
        <begin position="74"/>
        <end position="105"/>
    </location>
</feature>
<dbReference type="STRING" id="303698.A0A1V6TDG7"/>
<dbReference type="CDD" id="cd12193">
    <property type="entry name" value="bZIP_GCN4"/>
    <property type="match status" value="1"/>
</dbReference>
<comment type="caution">
    <text evidence="3">The sequence shown here is derived from an EMBL/GenBank/DDBJ whole genome shotgun (WGS) entry which is preliminary data.</text>
</comment>
<gene>
    <name evidence="3" type="ORF">PENSTE_c007G03909</name>
</gene>
<organism evidence="3 4">
    <name type="scientific">Penicillium steckii</name>
    <dbReference type="NCBI Taxonomy" id="303698"/>
    <lineage>
        <taxon>Eukaryota</taxon>
        <taxon>Fungi</taxon>
        <taxon>Dikarya</taxon>
        <taxon>Ascomycota</taxon>
        <taxon>Pezizomycotina</taxon>
        <taxon>Eurotiomycetes</taxon>
        <taxon>Eurotiomycetidae</taxon>
        <taxon>Eurotiales</taxon>
        <taxon>Aspergillaceae</taxon>
        <taxon>Penicillium</taxon>
    </lineage>
</organism>
<sequence>MHNIGLHRDALVSGNSVHRFKCHMPILLVEADRHSFQWFTAQGLRRPASQKHAIHTKSPSFSQETDIINPTGITSFLPQQQQPSESPFSGPLNFSSLPASSSSPTNNSFTIDFTSFTTDTFQQPWLPSPPPHQPQASSLNNHNSNNNNSALEDFVLYPAPPVPAPRPQPQHRDSRSSAASSTALKPSALQPFLAQNNPRRHSFSLQLQRHLQQQQFSGSPVLDPRVTKLARSHSYWSHPNVKHSPHHHAVSSYSPNNRPPVPTFHAGTPDLSTIEKKKQHMLSYRRNMSTPNFTGKSRSETRYPASVTHSFPSDPDAELFGLPSTGLNAGMGSPLDLGQLPLGPEADSAFSPVAPAGTISPQDLMYDGSVPPSGTFTDLSTPPYGSPATFSQNPSPLFTDVDYMGQEDWAPLFHDASTAGNVFDAQFDVAAALAETEKKPAPMSPAPKRLSSAKASPIPATGTIKHSSVAGISRARKELSPVDFDPSDPVAAKRARNTEAARKSRAKKLERQASAERTISDLRQQISDRDETIAKLQAQLRIQEKFQ</sequence>
<dbReference type="AlphaFoldDB" id="A0A1V6TDG7"/>
<accession>A0A1V6TDG7</accession>
<feature type="region of interest" description="Disordered" evidence="1">
    <location>
        <begin position="120"/>
        <end position="186"/>
    </location>
</feature>
<feature type="compositionally biased region" description="Low complexity" evidence="1">
    <location>
        <begin position="134"/>
        <end position="149"/>
    </location>
</feature>
<evidence type="ECO:0000313" key="4">
    <source>
        <dbReference type="Proteomes" id="UP000191285"/>
    </source>
</evidence>
<dbReference type="SUPFAM" id="SSF57959">
    <property type="entry name" value="Leucine zipper domain"/>
    <property type="match status" value="1"/>
</dbReference>
<feature type="compositionally biased region" description="Pro residues" evidence="1">
    <location>
        <begin position="158"/>
        <end position="168"/>
    </location>
</feature>
<evidence type="ECO:0000256" key="1">
    <source>
        <dbReference type="SAM" id="MobiDB-lite"/>
    </source>
</evidence>
<name>A0A1V6TDG7_9EURO</name>
<feature type="domain" description="BZIP" evidence="2">
    <location>
        <begin position="493"/>
        <end position="507"/>
    </location>
</feature>
<protein>
    <recommendedName>
        <fullName evidence="2">BZIP domain-containing protein</fullName>
    </recommendedName>
</protein>
<dbReference type="InterPro" id="IPR046347">
    <property type="entry name" value="bZIP_sf"/>
</dbReference>
<evidence type="ECO:0000259" key="2">
    <source>
        <dbReference type="PROSITE" id="PS00036"/>
    </source>
</evidence>
<dbReference type="OrthoDB" id="5419235at2759"/>
<evidence type="ECO:0000313" key="3">
    <source>
        <dbReference type="EMBL" id="OQE24387.1"/>
    </source>
</evidence>
<feature type="compositionally biased region" description="Low complexity" evidence="1">
    <location>
        <begin position="75"/>
        <end position="105"/>
    </location>
</feature>
<reference evidence="4" key="1">
    <citation type="journal article" date="2017" name="Nat. Microbiol.">
        <title>Global analysis of biosynthetic gene clusters reveals vast potential of secondary metabolite production in Penicillium species.</title>
        <authorList>
            <person name="Nielsen J.C."/>
            <person name="Grijseels S."/>
            <person name="Prigent S."/>
            <person name="Ji B."/>
            <person name="Dainat J."/>
            <person name="Nielsen K.F."/>
            <person name="Frisvad J.C."/>
            <person name="Workman M."/>
            <person name="Nielsen J."/>
        </authorList>
    </citation>
    <scope>NUCLEOTIDE SEQUENCE [LARGE SCALE GENOMIC DNA]</scope>
    <source>
        <strain evidence="4">IBT 24891</strain>
    </source>
</reference>
<keyword evidence="4" id="KW-1185">Reference proteome</keyword>
<dbReference type="Pfam" id="PF07716">
    <property type="entry name" value="bZIP_2"/>
    <property type="match status" value="1"/>
</dbReference>
<proteinExistence type="predicted"/>
<dbReference type="Proteomes" id="UP000191285">
    <property type="component" value="Unassembled WGS sequence"/>
</dbReference>
<dbReference type="InterPro" id="IPR004827">
    <property type="entry name" value="bZIP"/>
</dbReference>